<evidence type="ECO:0000256" key="9">
    <source>
        <dbReference type="SAM" id="Phobius"/>
    </source>
</evidence>
<dbReference type="EMBL" id="OU895877">
    <property type="protein sequence ID" value="CAG9797334.1"/>
    <property type="molecule type" value="Genomic_DNA"/>
</dbReference>
<dbReference type="GO" id="GO:0006888">
    <property type="term" value="P:endoplasmic reticulum to Golgi vesicle-mediated transport"/>
    <property type="evidence" value="ECO:0007669"/>
    <property type="project" value="TreeGrafter"/>
</dbReference>
<reference evidence="11" key="1">
    <citation type="submission" date="2022-01" db="EMBL/GenBank/DDBJ databases">
        <authorList>
            <person name="King R."/>
        </authorList>
    </citation>
    <scope>NUCLEOTIDE SEQUENCE</scope>
</reference>
<evidence type="ECO:0000256" key="3">
    <source>
        <dbReference type="ARBA" id="ARBA00022448"/>
    </source>
</evidence>
<evidence type="ECO:0000256" key="4">
    <source>
        <dbReference type="ARBA" id="ARBA00022692"/>
    </source>
</evidence>
<keyword evidence="3" id="KW-0813">Transport</keyword>
<dbReference type="PANTHER" id="PTHR19957:SF3">
    <property type="entry name" value="SYNTAXIN-5"/>
    <property type="match status" value="1"/>
</dbReference>
<dbReference type="GO" id="GO:0000139">
    <property type="term" value="C:Golgi membrane"/>
    <property type="evidence" value="ECO:0007669"/>
    <property type="project" value="TreeGrafter"/>
</dbReference>
<organism evidence="11 12">
    <name type="scientific">Chironomus riparius</name>
    <dbReference type="NCBI Taxonomy" id="315576"/>
    <lineage>
        <taxon>Eukaryota</taxon>
        <taxon>Metazoa</taxon>
        <taxon>Ecdysozoa</taxon>
        <taxon>Arthropoda</taxon>
        <taxon>Hexapoda</taxon>
        <taxon>Insecta</taxon>
        <taxon>Pterygota</taxon>
        <taxon>Neoptera</taxon>
        <taxon>Endopterygota</taxon>
        <taxon>Diptera</taxon>
        <taxon>Nematocera</taxon>
        <taxon>Chironomoidea</taxon>
        <taxon>Chironomidae</taxon>
        <taxon>Chironominae</taxon>
        <taxon>Chironomus</taxon>
    </lineage>
</organism>
<dbReference type="GO" id="GO:0031201">
    <property type="term" value="C:SNARE complex"/>
    <property type="evidence" value="ECO:0007669"/>
    <property type="project" value="TreeGrafter"/>
</dbReference>
<dbReference type="PROSITE" id="PS50192">
    <property type="entry name" value="T_SNARE"/>
    <property type="match status" value="1"/>
</dbReference>
<keyword evidence="5 9" id="KW-1133">Transmembrane helix</keyword>
<dbReference type="OrthoDB" id="421009at2759"/>
<dbReference type="GO" id="GO:0006886">
    <property type="term" value="P:intracellular protein transport"/>
    <property type="evidence" value="ECO:0007669"/>
    <property type="project" value="TreeGrafter"/>
</dbReference>
<comment type="subcellular location">
    <subcellularLocation>
        <location evidence="1">Membrane</location>
        <topology evidence="1">Single-pass type IV membrane protein</topology>
    </subcellularLocation>
</comment>
<evidence type="ECO:0000256" key="7">
    <source>
        <dbReference type="ARBA" id="ARBA00023136"/>
    </source>
</evidence>
<keyword evidence="6" id="KW-0175">Coiled coil</keyword>
<evidence type="ECO:0000256" key="1">
    <source>
        <dbReference type="ARBA" id="ARBA00004211"/>
    </source>
</evidence>
<dbReference type="Gene3D" id="1.20.58.70">
    <property type="match status" value="1"/>
</dbReference>
<dbReference type="SUPFAM" id="SSF47661">
    <property type="entry name" value="t-snare proteins"/>
    <property type="match status" value="1"/>
</dbReference>
<keyword evidence="7 9" id="KW-0472">Membrane</keyword>
<evidence type="ECO:0000256" key="5">
    <source>
        <dbReference type="ARBA" id="ARBA00022989"/>
    </source>
</evidence>
<dbReference type="InterPro" id="IPR000727">
    <property type="entry name" value="T_SNARE_dom"/>
</dbReference>
<evidence type="ECO:0000313" key="11">
    <source>
        <dbReference type="EMBL" id="CAG9797334.1"/>
    </source>
</evidence>
<sequence length="384" mass="44145">MRKRFNSESENLITEVIIPEDNLYKDKIVEESLTAKLFKNFYKAENSQGIVLNSSSSNNLLSEDSLPDPEPEIFVMTARDRTVEFSNTIRSLQGRNINRVVNLKDPKKVKQMQSYSEFMLIAKNIGRNIASTYTKLEKLTLLAKRKSLFDDRPAEIQELTYIIKGDLNSLNQQIGQLQEISRNQGKTSGKHLHSHSSNMVMALQTRLANMSSNFQQVLEVRTENLKQQKSRREQFSQAPVTTTLPPKRDNHTGSLLFSEQDDQVSIDVSASQPLIPKNQLQHQQMLLYDDTDQYVQQRAETMQNIESTIVELGGIFQQLAHMVKEQEETVGRIDSNIQDVEMNVDAAHSQILKYFQSVSKNRWLMIKIFGVLIFFFIFFVLFVA</sequence>
<dbReference type="SMART" id="SM00397">
    <property type="entry name" value="t_SNARE"/>
    <property type="match status" value="1"/>
</dbReference>
<protein>
    <recommendedName>
        <fullName evidence="10">t-SNARE coiled-coil homology domain-containing protein</fullName>
    </recommendedName>
</protein>
<dbReference type="InterPro" id="IPR045242">
    <property type="entry name" value="Syntaxin"/>
</dbReference>
<dbReference type="GO" id="GO:0005484">
    <property type="term" value="F:SNAP receptor activity"/>
    <property type="evidence" value="ECO:0007669"/>
    <property type="project" value="TreeGrafter"/>
</dbReference>
<evidence type="ECO:0000256" key="6">
    <source>
        <dbReference type="ARBA" id="ARBA00023054"/>
    </source>
</evidence>
<dbReference type="FunFam" id="1.20.58.70:FF:000022">
    <property type="entry name" value="Syntaxin-5"/>
    <property type="match status" value="1"/>
</dbReference>
<feature type="transmembrane region" description="Helical" evidence="9">
    <location>
        <begin position="363"/>
        <end position="383"/>
    </location>
</feature>
<dbReference type="AlphaFoldDB" id="A0A9N9RHU3"/>
<dbReference type="Pfam" id="PF05739">
    <property type="entry name" value="SNARE"/>
    <property type="match status" value="1"/>
</dbReference>
<reference evidence="11" key="2">
    <citation type="submission" date="2022-10" db="EMBL/GenBank/DDBJ databases">
        <authorList>
            <consortium name="ENA_rothamsted_submissions"/>
            <consortium name="culmorum"/>
            <person name="King R."/>
        </authorList>
    </citation>
    <scope>NUCLEOTIDE SEQUENCE</scope>
</reference>
<dbReference type="GO" id="GO:0000149">
    <property type="term" value="F:SNARE binding"/>
    <property type="evidence" value="ECO:0007669"/>
    <property type="project" value="TreeGrafter"/>
</dbReference>
<dbReference type="PANTHER" id="PTHR19957">
    <property type="entry name" value="SYNTAXIN"/>
    <property type="match status" value="1"/>
</dbReference>
<keyword evidence="4 9" id="KW-0812">Transmembrane</keyword>
<feature type="domain" description="T-SNARE coiled-coil homology" evidence="10">
    <location>
        <begin position="292"/>
        <end position="354"/>
    </location>
</feature>
<name>A0A9N9RHU3_9DIPT</name>
<evidence type="ECO:0000256" key="2">
    <source>
        <dbReference type="ARBA" id="ARBA00009063"/>
    </source>
</evidence>
<evidence type="ECO:0000256" key="8">
    <source>
        <dbReference type="SAM" id="MobiDB-lite"/>
    </source>
</evidence>
<dbReference type="GO" id="GO:0006906">
    <property type="term" value="P:vesicle fusion"/>
    <property type="evidence" value="ECO:0007669"/>
    <property type="project" value="TreeGrafter"/>
</dbReference>
<gene>
    <name evidence="11" type="ORF">CHIRRI_LOCUS333</name>
</gene>
<evidence type="ECO:0000259" key="10">
    <source>
        <dbReference type="PROSITE" id="PS50192"/>
    </source>
</evidence>
<accession>A0A9N9RHU3</accession>
<dbReference type="CDD" id="cd15844">
    <property type="entry name" value="SNARE_syntaxin5"/>
    <property type="match status" value="1"/>
</dbReference>
<dbReference type="GO" id="GO:0048278">
    <property type="term" value="P:vesicle docking"/>
    <property type="evidence" value="ECO:0007669"/>
    <property type="project" value="TreeGrafter"/>
</dbReference>
<dbReference type="InterPro" id="IPR010989">
    <property type="entry name" value="SNARE"/>
</dbReference>
<keyword evidence="12" id="KW-1185">Reference proteome</keyword>
<feature type="compositionally biased region" description="Polar residues" evidence="8">
    <location>
        <begin position="235"/>
        <end position="244"/>
    </location>
</feature>
<dbReference type="Proteomes" id="UP001153620">
    <property type="component" value="Chromosome 1"/>
</dbReference>
<comment type="similarity">
    <text evidence="2">Belongs to the syntaxin family.</text>
</comment>
<feature type="region of interest" description="Disordered" evidence="8">
    <location>
        <begin position="226"/>
        <end position="249"/>
    </location>
</feature>
<evidence type="ECO:0000313" key="12">
    <source>
        <dbReference type="Proteomes" id="UP001153620"/>
    </source>
</evidence>
<proteinExistence type="inferred from homology"/>